<dbReference type="NCBIfam" id="NF041636">
    <property type="entry name" value="slam_lipo"/>
    <property type="match status" value="1"/>
</dbReference>
<evidence type="ECO:0000313" key="5">
    <source>
        <dbReference type="Proteomes" id="UP000196536"/>
    </source>
</evidence>
<organism evidence="4 5">
    <name type="scientific">Acinetobacter populi</name>
    <dbReference type="NCBI Taxonomy" id="1582270"/>
    <lineage>
        <taxon>Bacteria</taxon>
        <taxon>Pseudomonadati</taxon>
        <taxon>Pseudomonadota</taxon>
        <taxon>Gammaproteobacteria</taxon>
        <taxon>Moraxellales</taxon>
        <taxon>Moraxellaceae</taxon>
        <taxon>Acinetobacter</taxon>
    </lineage>
</organism>
<evidence type="ECO:0000313" key="4">
    <source>
        <dbReference type="EMBL" id="OUY06505.1"/>
    </source>
</evidence>
<feature type="domain" description="HphA N-terminal heme-binding" evidence="2">
    <location>
        <begin position="20"/>
        <end position="156"/>
    </location>
</feature>
<dbReference type="RefSeq" id="WP_087620866.1">
    <property type="nucleotide sequence ID" value="NZ_NEXX01000004.1"/>
</dbReference>
<comment type="caution">
    <text evidence="4">The sequence shown here is derived from an EMBL/GenBank/DDBJ whole genome shotgun (WGS) entry which is preliminary data.</text>
</comment>
<dbReference type="InterPro" id="IPR054535">
    <property type="entry name" value="HphA_N"/>
</dbReference>
<dbReference type="Pfam" id="PF22829">
    <property type="entry name" value="HphA_C"/>
    <property type="match status" value="1"/>
</dbReference>
<dbReference type="SUPFAM" id="SSF56925">
    <property type="entry name" value="OMPA-like"/>
    <property type="match status" value="1"/>
</dbReference>
<feature type="chain" id="PRO_5013075009" evidence="1">
    <location>
        <begin position="23"/>
        <end position="282"/>
    </location>
</feature>
<dbReference type="Pfam" id="PF22828">
    <property type="entry name" value="HphA_N"/>
    <property type="match status" value="1"/>
</dbReference>
<evidence type="ECO:0000256" key="1">
    <source>
        <dbReference type="SAM" id="SignalP"/>
    </source>
</evidence>
<keyword evidence="1" id="KW-0732">Signal</keyword>
<dbReference type="AlphaFoldDB" id="A0A1Z9YWA8"/>
<evidence type="ECO:0000259" key="2">
    <source>
        <dbReference type="Pfam" id="PF22828"/>
    </source>
</evidence>
<dbReference type="Proteomes" id="UP000196536">
    <property type="component" value="Unassembled WGS sequence"/>
</dbReference>
<sequence>MKFNQIAFALVTTLGLVTAANAGIDGGSSNTANIAIGTAEAGGTAPSDHVGGTAALSVASATSPWNMYIGFSALKGLASAYTSLGTSNTNVTVPVSSTENLYLNVSSIPVSAMPASHSALGNFNFAQVLESSGNQGSLPEVFFGEWWGSSDTVDGSTRTVYYAGDNTNTTVPTSGTAVYSVAGINNGVSLVGTFDVNFNDNGVGTLSGTLTGSSTVTSLSVDAGFDVGDSAFAGSATAVGTLGTDASGEVEGYFYGANAAALAGIASFNTTAYNTAFGGVKQ</sequence>
<feature type="signal peptide" evidence="1">
    <location>
        <begin position="1"/>
        <end position="22"/>
    </location>
</feature>
<reference evidence="4 5" key="1">
    <citation type="submission" date="2017-05" db="EMBL/GenBank/DDBJ databases">
        <title>Acinetobacter populi ANC 5415 (= PBJ7), whole genome shotgun sequencing project.</title>
        <authorList>
            <person name="Nemec A."/>
            <person name="Radolfova-Krizova L."/>
        </authorList>
    </citation>
    <scope>NUCLEOTIDE SEQUENCE [LARGE SCALE GENOMIC DNA]</scope>
    <source>
        <strain evidence="4 5">PBJ7</strain>
    </source>
</reference>
<dbReference type="InterPro" id="IPR054843">
    <property type="entry name" value="Slam_hemophilin_C"/>
</dbReference>
<dbReference type="Gene3D" id="2.40.160.90">
    <property type="match status" value="1"/>
</dbReference>
<accession>A0A1Z9YWA8</accession>
<proteinExistence type="predicted"/>
<dbReference type="InterPro" id="IPR054536">
    <property type="entry name" value="HphA_C"/>
</dbReference>
<dbReference type="EMBL" id="NEXX01000004">
    <property type="protein sequence ID" value="OUY06505.1"/>
    <property type="molecule type" value="Genomic_DNA"/>
</dbReference>
<keyword evidence="5" id="KW-1185">Reference proteome</keyword>
<evidence type="ECO:0000259" key="3">
    <source>
        <dbReference type="Pfam" id="PF22829"/>
    </source>
</evidence>
<protein>
    <submittedName>
        <fullName evidence="4">Uncharacterized protein</fullName>
    </submittedName>
</protein>
<name>A0A1Z9YWA8_9GAMM</name>
<feature type="domain" description="HphA C-terminal" evidence="3">
    <location>
        <begin position="169"/>
        <end position="281"/>
    </location>
</feature>
<dbReference type="InterPro" id="IPR011250">
    <property type="entry name" value="OMP/PagP_B-barrel"/>
</dbReference>
<gene>
    <name evidence="4" type="ORF">CAP51_11235</name>
</gene>
<dbReference type="OrthoDB" id="8607327at2"/>